<organism evidence="1 2">
    <name type="scientific">Racocetra persica</name>
    <dbReference type="NCBI Taxonomy" id="160502"/>
    <lineage>
        <taxon>Eukaryota</taxon>
        <taxon>Fungi</taxon>
        <taxon>Fungi incertae sedis</taxon>
        <taxon>Mucoromycota</taxon>
        <taxon>Glomeromycotina</taxon>
        <taxon>Glomeromycetes</taxon>
        <taxon>Diversisporales</taxon>
        <taxon>Gigasporaceae</taxon>
        <taxon>Racocetra</taxon>
    </lineage>
</organism>
<comment type="caution">
    <text evidence="1">The sequence shown here is derived from an EMBL/GenBank/DDBJ whole genome shotgun (WGS) entry which is preliminary data.</text>
</comment>
<evidence type="ECO:0000313" key="1">
    <source>
        <dbReference type="EMBL" id="CAG8557447.1"/>
    </source>
</evidence>
<protein>
    <submittedName>
        <fullName evidence="1">324_t:CDS:1</fullName>
    </submittedName>
</protein>
<name>A0ACA9LZJ3_9GLOM</name>
<evidence type="ECO:0000313" key="2">
    <source>
        <dbReference type="Proteomes" id="UP000789920"/>
    </source>
</evidence>
<reference evidence="1" key="1">
    <citation type="submission" date="2021-06" db="EMBL/GenBank/DDBJ databases">
        <authorList>
            <person name="Kallberg Y."/>
            <person name="Tangrot J."/>
            <person name="Rosling A."/>
        </authorList>
    </citation>
    <scope>NUCLEOTIDE SEQUENCE</scope>
    <source>
        <strain evidence="1">MA461A</strain>
    </source>
</reference>
<accession>A0ACA9LZJ3</accession>
<gene>
    <name evidence="1" type="ORF">RPERSI_LOCUS4217</name>
</gene>
<dbReference type="EMBL" id="CAJVQC010005695">
    <property type="protein sequence ID" value="CAG8557447.1"/>
    <property type="molecule type" value="Genomic_DNA"/>
</dbReference>
<feature type="non-terminal residue" evidence="1">
    <location>
        <position position="1"/>
    </location>
</feature>
<keyword evidence="2" id="KW-1185">Reference proteome</keyword>
<proteinExistence type="predicted"/>
<dbReference type="Proteomes" id="UP000789920">
    <property type="component" value="Unassembled WGS sequence"/>
</dbReference>
<sequence length="623" mass="71106">GLTGDLVIENWSNLERLDCYNNQLKSLTLINCPKLTRIECSDNIITNLIINNCSEVGVLNVSDNLLNNLGFLDSLNPEKLAVLYLTNNNFSPQNISLFSKFANLKNLYLTNNRFYGSLQSLNNCKKLEKLSISGTEIIEGLEYLPDDLNEIDSVNAQELGESSKAQPYFQELKSSFQGLVLNLQKDQIISEREKKIVELFKENQRLTNLIKEQKEIINDYLRFFPEKEILQKLIQAHLEFTEAKKQNQPFIKLRKQKEAIYNELTEKVGEEVMEEVENVLDKYEKLKSLESELEKTEADLELTENLQKNQIQPFRRKRSQSLLIVEAEYKGKLEAKDQEVVRIHQLLNQVMLISRSQQIINISDVSQSGINIAGDNSYLSNKSTTNYRTNYQQLAAETENQIIAFLSNKEIIPQEQKVINKTILFLGTKELFVNYRQTTINNLIDCYNKLEKRLGSKLHKFTTAVSMTNIAGKLASIIPGGGVAEAPLGILGDTINLTGTIIQGKLLDKFTKQFQEILAKDKKNLSLFDGNYLELRNIIWGDEKTSRGEIVADIIKTLKLERTKISPFSDDYNAFSQSVSGIWQSRSSIDLGEMKSSIEAVINDFAKLKQKLQEEKEQLSRQT</sequence>